<dbReference type="InterPro" id="IPR011051">
    <property type="entry name" value="RmlC_Cupin_sf"/>
</dbReference>
<dbReference type="Pfam" id="PF04962">
    <property type="entry name" value="KduI"/>
    <property type="match status" value="1"/>
</dbReference>
<name>A0A6I6DSS0_9MICO</name>
<dbReference type="GO" id="GO:0019310">
    <property type="term" value="P:inositol catabolic process"/>
    <property type="evidence" value="ECO:0007669"/>
    <property type="project" value="InterPro"/>
</dbReference>
<dbReference type="PANTHER" id="PTHR39193">
    <property type="entry name" value="5-DEOXY-GLUCURONATE ISOMERASE"/>
    <property type="match status" value="1"/>
</dbReference>
<reference evidence="2 3" key="1">
    <citation type="submission" date="2018-09" db="EMBL/GenBank/DDBJ databases">
        <title>Whole genome sequencing of Microbacterium oryzae strain MB-10T.</title>
        <authorList>
            <person name="Das S.K."/>
        </authorList>
    </citation>
    <scope>NUCLEOTIDE SEQUENCE [LARGE SCALE GENOMIC DNA]</scope>
    <source>
        <strain evidence="2 3">MB-10</strain>
    </source>
</reference>
<protein>
    <submittedName>
        <fullName evidence="2">5-deoxy-glucuronate isomerase</fullName>
        <ecNumber evidence="2">5.3.1.30</ecNumber>
    </submittedName>
</protein>
<organism evidence="2 3">
    <name type="scientific">Microbacterium oryzae</name>
    <dbReference type="NCBI Taxonomy" id="743009"/>
    <lineage>
        <taxon>Bacteria</taxon>
        <taxon>Bacillati</taxon>
        <taxon>Actinomycetota</taxon>
        <taxon>Actinomycetes</taxon>
        <taxon>Micrococcales</taxon>
        <taxon>Microbacteriaceae</taxon>
        <taxon>Microbacterium</taxon>
    </lineage>
</organism>
<dbReference type="RefSeq" id="WP_156242499.1">
    <property type="nucleotide sequence ID" value="NZ_BAAAZL010000004.1"/>
</dbReference>
<dbReference type="GO" id="GO:0008880">
    <property type="term" value="F:glucuronate isomerase activity"/>
    <property type="evidence" value="ECO:0007669"/>
    <property type="project" value="InterPro"/>
</dbReference>
<keyword evidence="3" id="KW-1185">Reference proteome</keyword>
<gene>
    <name evidence="2" type="primary">iolB</name>
    <name evidence="2" type="ORF">D7D94_10185</name>
</gene>
<dbReference type="InterPro" id="IPR024203">
    <property type="entry name" value="Deoxy-glucuronate_isom_IolB"/>
</dbReference>
<keyword evidence="1 2" id="KW-0413">Isomerase</keyword>
<dbReference type="InterPro" id="IPR014710">
    <property type="entry name" value="RmlC-like_jellyroll"/>
</dbReference>
<dbReference type="SUPFAM" id="SSF51182">
    <property type="entry name" value="RmlC-like cupins"/>
    <property type="match status" value="1"/>
</dbReference>
<dbReference type="Proteomes" id="UP000422989">
    <property type="component" value="Chromosome"/>
</dbReference>
<dbReference type="OrthoDB" id="9799936at2"/>
<dbReference type="KEGG" id="moj:D7D94_10185"/>
<dbReference type="NCBIfam" id="TIGR04378">
    <property type="entry name" value="myo_inos_iolB"/>
    <property type="match status" value="1"/>
</dbReference>
<evidence type="ECO:0000313" key="3">
    <source>
        <dbReference type="Proteomes" id="UP000422989"/>
    </source>
</evidence>
<dbReference type="AlphaFoldDB" id="A0A6I6DSS0"/>
<evidence type="ECO:0000313" key="2">
    <source>
        <dbReference type="EMBL" id="QGU27995.1"/>
    </source>
</evidence>
<proteinExistence type="predicted"/>
<dbReference type="InterPro" id="IPR021120">
    <property type="entry name" value="KduI/IolB_isomerase"/>
</dbReference>
<dbReference type="Gene3D" id="2.60.120.10">
    <property type="entry name" value="Jelly Rolls"/>
    <property type="match status" value="2"/>
</dbReference>
<dbReference type="PANTHER" id="PTHR39193:SF1">
    <property type="entry name" value="5-DEOXY-GLUCURONATE ISOMERASE"/>
    <property type="match status" value="1"/>
</dbReference>
<dbReference type="EMBL" id="CP032550">
    <property type="protein sequence ID" value="QGU27995.1"/>
    <property type="molecule type" value="Genomic_DNA"/>
</dbReference>
<evidence type="ECO:0000256" key="1">
    <source>
        <dbReference type="ARBA" id="ARBA00023235"/>
    </source>
</evidence>
<dbReference type="EC" id="5.3.1.30" evidence="2"/>
<sequence>MGTSTTPWLHPQGSLSDGPWETVVDDSLEGWQHTGLRVAELDGNTAELPAGDIERIVVPLSGSFSVTYAEEDGDEQTQELVGRPTVFSGPTDVLFLGAGTRATLTGAGRVAVAEAPTATRTPARYLPATDIAVELRGAGRSSRQVHGFGLPGAMDEPAKLLVCEVITPADNWSSYPPHKHDEDRPGHEAVLEEIYYFESSRDPGRARDDDALGVFHTYPAAGDDIRIDAVVRSGDVALVPRGYHGPAAAVPGYHLYYLNVMAGPGDARAWVVADDPAHAWVRGSWDDQPLDERLPFTR</sequence>
<dbReference type="GO" id="GO:0102482">
    <property type="term" value="F:5-deoxy-D-glucuronate isomerase activity"/>
    <property type="evidence" value="ECO:0007669"/>
    <property type="project" value="UniProtKB-EC"/>
</dbReference>
<dbReference type="PIRSF" id="PIRSF036628">
    <property type="entry name" value="IolB"/>
    <property type="match status" value="1"/>
</dbReference>
<accession>A0A6I6DSS0</accession>